<proteinExistence type="predicted"/>
<keyword evidence="1" id="KW-0472">Membrane</keyword>
<feature type="transmembrane region" description="Helical" evidence="1">
    <location>
        <begin position="102"/>
        <end position="119"/>
    </location>
</feature>
<dbReference type="EMBL" id="CP066786">
    <property type="protein sequence ID" value="QQM31979.1"/>
    <property type="molecule type" value="Genomic_DNA"/>
</dbReference>
<reference evidence="2 3" key="1">
    <citation type="submission" date="2020-12" db="EMBL/GenBank/DDBJ databases">
        <authorList>
            <person name="Zheng R.K."/>
            <person name="Sun C.M."/>
        </authorList>
    </citation>
    <scope>NUCLEOTIDE SEQUENCE [LARGE SCALE GENOMIC DNA]</scope>
    <source>
        <strain evidence="2 3">ZRK001</strain>
    </source>
</reference>
<dbReference type="AlphaFoldDB" id="A0A7T7HMR1"/>
<organism evidence="2 3">
    <name type="scientific">Martelella lutilitoris</name>
    <dbReference type="NCBI Taxonomy" id="2583532"/>
    <lineage>
        <taxon>Bacteria</taxon>
        <taxon>Pseudomonadati</taxon>
        <taxon>Pseudomonadota</taxon>
        <taxon>Alphaproteobacteria</taxon>
        <taxon>Hyphomicrobiales</taxon>
        <taxon>Aurantimonadaceae</taxon>
        <taxon>Martelella</taxon>
    </lineage>
</organism>
<feature type="transmembrane region" description="Helical" evidence="1">
    <location>
        <begin position="155"/>
        <end position="178"/>
    </location>
</feature>
<keyword evidence="1" id="KW-1133">Transmembrane helix</keyword>
<dbReference type="Proteomes" id="UP000596083">
    <property type="component" value="Chromosome"/>
</dbReference>
<dbReference type="KEGG" id="mlut:JET14_07400"/>
<protein>
    <submittedName>
        <fullName evidence="2">Uncharacterized protein</fullName>
    </submittedName>
</protein>
<keyword evidence="1" id="KW-0812">Transmembrane</keyword>
<dbReference type="RefSeq" id="WP_200337455.1">
    <property type="nucleotide sequence ID" value="NZ_CP066786.1"/>
</dbReference>
<sequence length="265" mass="30314">MKEEIQIYPKGFVLKSPDWWAKYSPMVIGLSFLFGVSYTLGELAVIGNGVISYVSLYDIIGKTLIVSPIIFSMISIFMIFVVSADGAGMVGDPPLNKEGKNLVYAFLLILIIWPLKLFLPYKYFVFFSSFAILFATMLLHWSLEDRFSGKIPPFIHFVSNVIIFMAIIYNYSVINTFIKYYSESNIKGIYSICTDNKCVDYRLIRRFHDITVARNVSDNVVTYIKSDKIDKIKYKSEREDAKGLDLSVFYELGVSLGNRIKSLFD</sequence>
<evidence type="ECO:0000313" key="3">
    <source>
        <dbReference type="Proteomes" id="UP000596083"/>
    </source>
</evidence>
<feature type="transmembrane region" description="Helical" evidence="1">
    <location>
        <begin position="26"/>
        <end position="51"/>
    </location>
</feature>
<feature type="transmembrane region" description="Helical" evidence="1">
    <location>
        <begin position="124"/>
        <end position="143"/>
    </location>
</feature>
<name>A0A7T7HMR1_9HYPH</name>
<evidence type="ECO:0000256" key="1">
    <source>
        <dbReference type="SAM" id="Phobius"/>
    </source>
</evidence>
<evidence type="ECO:0000313" key="2">
    <source>
        <dbReference type="EMBL" id="QQM31979.1"/>
    </source>
</evidence>
<feature type="transmembrane region" description="Helical" evidence="1">
    <location>
        <begin position="63"/>
        <end position="82"/>
    </location>
</feature>
<accession>A0A7T7HMR1</accession>
<gene>
    <name evidence="2" type="ORF">JET14_07400</name>
</gene>